<accession>A0A5C2RMH3</accession>
<organism evidence="2 3">
    <name type="scientific">Lentinus tigrinus ALCF2SS1-6</name>
    <dbReference type="NCBI Taxonomy" id="1328759"/>
    <lineage>
        <taxon>Eukaryota</taxon>
        <taxon>Fungi</taxon>
        <taxon>Dikarya</taxon>
        <taxon>Basidiomycota</taxon>
        <taxon>Agaricomycotina</taxon>
        <taxon>Agaricomycetes</taxon>
        <taxon>Polyporales</taxon>
        <taxon>Polyporaceae</taxon>
        <taxon>Lentinus</taxon>
    </lineage>
</organism>
<gene>
    <name evidence="2" type="ORF">L227DRAFT_439613</name>
</gene>
<dbReference type="EMBL" id="ML122339">
    <property type="protein sequence ID" value="RPD52812.1"/>
    <property type="molecule type" value="Genomic_DNA"/>
</dbReference>
<evidence type="ECO:0000313" key="3">
    <source>
        <dbReference type="Proteomes" id="UP000313359"/>
    </source>
</evidence>
<evidence type="ECO:0000313" key="2">
    <source>
        <dbReference type="EMBL" id="RPD52812.1"/>
    </source>
</evidence>
<evidence type="ECO:0000256" key="1">
    <source>
        <dbReference type="SAM" id="MobiDB-lite"/>
    </source>
</evidence>
<dbReference type="AlphaFoldDB" id="A0A5C2RMH3"/>
<dbReference type="Proteomes" id="UP000313359">
    <property type="component" value="Unassembled WGS sequence"/>
</dbReference>
<reference evidence="2" key="1">
    <citation type="journal article" date="2018" name="Genome Biol. Evol.">
        <title>Genomics and development of Lentinus tigrinus, a white-rot wood-decaying mushroom with dimorphic fruiting bodies.</title>
        <authorList>
            <person name="Wu B."/>
            <person name="Xu Z."/>
            <person name="Knudson A."/>
            <person name="Carlson A."/>
            <person name="Chen N."/>
            <person name="Kovaka S."/>
            <person name="LaButti K."/>
            <person name="Lipzen A."/>
            <person name="Pennachio C."/>
            <person name="Riley R."/>
            <person name="Schakwitz W."/>
            <person name="Umezawa K."/>
            <person name="Ohm R.A."/>
            <person name="Grigoriev I.V."/>
            <person name="Nagy L.G."/>
            <person name="Gibbons J."/>
            <person name="Hibbett D."/>
        </authorList>
    </citation>
    <scope>NUCLEOTIDE SEQUENCE [LARGE SCALE GENOMIC DNA]</scope>
    <source>
        <strain evidence="2">ALCF2SS1-6</strain>
    </source>
</reference>
<sequence length="227" mass="24537">MYLAGGRRMGSTKLSYRDGVPGTGRSEAQGHVSTSSVCRPVVPLRSPTGTGPDARQSGRGIGGEGRPNHPPPDGSDGFVVELSSRYRYRGSGRGYPSLAIGCAGSQRLYGHPELRAFVLVVRHARPEWMGVKKTGRRHEREGLGSLIADARYLRSPLPDRSCNSGGCMALGGDFGRLWLWSPRSEWKLNISEDIENSPQAQPIPFTSTAECPAVAQPYTAVELDSEE</sequence>
<keyword evidence="3" id="KW-1185">Reference proteome</keyword>
<name>A0A5C2RMH3_9APHY</name>
<proteinExistence type="predicted"/>
<protein>
    <submittedName>
        <fullName evidence="2">Uncharacterized protein</fullName>
    </submittedName>
</protein>
<feature type="region of interest" description="Disordered" evidence="1">
    <location>
        <begin position="1"/>
        <end position="79"/>
    </location>
</feature>